<keyword evidence="4" id="KW-1015">Disulfide bond</keyword>
<keyword evidence="8" id="KW-1185">Reference proteome</keyword>
<evidence type="ECO:0000256" key="4">
    <source>
        <dbReference type="ARBA" id="ARBA00023157"/>
    </source>
</evidence>
<dbReference type="OrthoDB" id="7886528at2759"/>
<evidence type="ECO:0000256" key="6">
    <source>
        <dbReference type="SAM" id="SignalP"/>
    </source>
</evidence>
<dbReference type="Pfam" id="PF01607">
    <property type="entry name" value="CBM_14"/>
    <property type="match status" value="4"/>
</dbReference>
<dbReference type="PANTHER" id="PTHR23301">
    <property type="entry name" value="CHITIN BINDING PERITROPHIN-A"/>
    <property type="match status" value="1"/>
</dbReference>
<name>A0A6P4IDX4_DROKI</name>
<protein>
    <submittedName>
        <fullName evidence="9">Peritrophin-44</fullName>
    </submittedName>
</protein>
<evidence type="ECO:0000256" key="2">
    <source>
        <dbReference type="ARBA" id="ARBA00022729"/>
    </source>
</evidence>
<evidence type="ECO:0000313" key="9">
    <source>
        <dbReference type="RefSeq" id="XP_017021031.2"/>
    </source>
</evidence>
<feature type="domain" description="Chitin-binding type-2" evidence="7">
    <location>
        <begin position="217"/>
        <end position="282"/>
    </location>
</feature>
<organism evidence="8 9">
    <name type="scientific">Drosophila kikkawai</name>
    <name type="common">Fruit fly</name>
    <dbReference type="NCBI Taxonomy" id="30033"/>
    <lineage>
        <taxon>Eukaryota</taxon>
        <taxon>Metazoa</taxon>
        <taxon>Ecdysozoa</taxon>
        <taxon>Arthropoda</taxon>
        <taxon>Hexapoda</taxon>
        <taxon>Insecta</taxon>
        <taxon>Pterygota</taxon>
        <taxon>Neoptera</taxon>
        <taxon>Endopterygota</taxon>
        <taxon>Diptera</taxon>
        <taxon>Brachycera</taxon>
        <taxon>Muscomorpha</taxon>
        <taxon>Ephydroidea</taxon>
        <taxon>Drosophilidae</taxon>
        <taxon>Drosophila</taxon>
        <taxon>Sophophora</taxon>
    </lineage>
</organism>
<keyword evidence="1" id="KW-0147">Chitin-binding</keyword>
<dbReference type="AlphaFoldDB" id="A0A6P4IDX4"/>
<dbReference type="InterPro" id="IPR051940">
    <property type="entry name" value="Chitin_bind-dev_reg"/>
</dbReference>
<dbReference type="Gene3D" id="2.170.140.10">
    <property type="entry name" value="Chitin binding domain"/>
    <property type="match status" value="3"/>
</dbReference>
<feature type="chain" id="PRO_5047318950" evidence="6">
    <location>
        <begin position="26"/>
        <end position="343"/>
    </location>
</feature>
<evidence type="ECO:0000259" key="7">
    <source>
        <dbReference type="PROSITE" id="PS50940"/>
    </source>
</evidence>
<dbReference type="SUPFAM" id="SSF57625">
    <property type="entry name" value="Invertebrate chitin-binding proteins"/>
    <property type="match status" value="4"/>
</dbReference>
<evidence type="ECO:0000256" key="3">
    <source>
        <dbReference type="ARBA" id="ARBA00022737"/>
    </source>
</evidence>
<dbReference type="GO" id="GO:0008061">
    <property type="term" value="F:chitin binding"/>
    <property type="evidence" value="ECO:0007669"/>
    <property type="project" value="UniProtKB-KW"/>
</dbReference>
<feature type="domain" description="Chitin-binding type-2" evidence="7">
    <location>
        <begin position="284"/>
        <end position="343"/>
    </location>
</feature>
<feature type="domain" description="Chitin-binding type-2" evidence="7">
    <location>
        <begin position="94"/>
        <end position="151"/>
    </location>
</feature>
<gene>
    <name evidence="9" type="primary">LOC108073775</name>
</gene>
<dbReference type="Proteomes" id="UP001652661">
    <property type="component" value="Chromosome 3L"/>
</dbReference>
<dbReference type="SMART" id="SM00494">
    <property type="entry name" value="ChtBD2"/>
    <property type="match status" value="4"/>
</dbReference>
<feature type="domain" description="Chitin-binding type-2" evidence="7">
    <location>
        <begin position="153"/>
        <end position="212"/>
    </location>
</feature>
<keyword evidence="5" id="KW-0325">Glycoprotein</keyword>
<dbReference type="InterPro" id="IPR036508">
    <property type="entry name" value="Chitin-bd_dom_sf"/>
</dbReference>
<evidence type="ECO:0000256" key="5">
    <source>
        <dbReference type="ARBA" id="ARBA00023180"/>
    </source>
</evidence>
<keyword evidence="2 6" id="KW-0732">Signal</keyword>
<dbReference type="RefSeq" id="XP_017021031.2">
    <property type="nucleotide sequence ID" value="XM_017165542.2"/>
</dbReference>
<reference evidence="9" key="1">
    <citation type="submission" date="2025-08" db="UniProtKB">
        <authorList>
            <consortium name="RefSeq"/>
        </authorList>
    </citation>
    <scope>IDENTIFICATION</scope>
    <source>
        <strain evidence="9">14028-0561.14</strain>
        <tissue evidence="9">Whole fly</tissue>
    </source>
</reference>
<proteinExistence type="predicted"/>
<accession>A0A6P4IDX4</accession>
<feature type="signal peptide" evidence="6">
    <location>
        <begin position="1"/>
        <end position="25"/>
    </location>
</feature>
<sequence>MRGLSSSWCLHALVVVSMVKLSTQALTHYLNTTEDICRDFADGVKLRKPGSCTEWIECKDFATVEGGACTTAAKPYFNLGQKACYKSVDTTYCSTPCTASTSGYVGNTLNCANWYYCDGKTQMGQGKCTTGQYFDQTKKECVWAKDTVCEAKFDMCDIVPPGVPFRDPANCNMYYTCAKTTFKLTENVCATGLYYSAEQGKCIDKKLVVCDNHPLPEDVCGTKKLAVRNKFVADGATCRGYYYCRDLGSGIPDPDPIYQQCDTDNFFNQERQACMPRESQKCAHDRCDGRQDGYEVAEDAGCKHYYRCENGRETDPMVCPDNQYFDVKAQACTDAEKSYDACA</sequence>
<evidence type="ECO:0000256" key="1">
    <source>
        <dbReference type="ARBA" id="ARBA00022669"/>
    </source>
</evidence>
<dbReference type="PROSITE" id="PS50940">
    <property type="entry name" value="CHIT_BIND_II"/>
    <property type="match status" value="4"/>
</dbReference>
<dbReference type="InterPro" id="IPR002557">
    <property type="entry name" value="Chitin-bd_dom"/>
</dbReference>
<dbReference type="PANTHER" id="PTHR23301:SF106">
    <property type="entry name" value="CHITIN-BINDING TYPE-2 DOMAIN-CONTAINING PROTEIN-RELATED"/>
    <property type="match status" value="1"/>
</dbReference>
<dbReference type="GO" id="GO:0005576">
    <property type="term" value="C:extracellular region"/>
    <property type="evidence" value="ECO:0007669"/>
    <property type="project" value="InterPro"/>
</dbReference>
<dbReference type="GeneID" id="108073775"/>
<evidence type="ECO:0000313" key="8">
    <source>
        <dbReference type="Proteomes" id="UP001652661"/>
    </source>
</evidence>
<keyword evidence="3" id="KW-0677">Repeat</keyword>